<dbReference type="Pfam" id="PF10908">
    <property type="entry name" value="Tlde1_dom"/>
    <property type="match status" value="1"/>
</dbReference>
<organism evidence="2">
    <name type="scientific">hydrothermal vent metagenome</name>
    <dbReference type="NCBI Taxonomy" id="652676"/>
    <lineage>
        <taxon>unclassified sequences</taxon>
        <taxon>metagenomes</taxon>
        <taxon>ecological metagenomes</taxon>
    </lineage>
</organism>
<proteinExistence type="predicted"/>
<evidence type="ECO:0000313" key="2">
    <source>
        <dbReference type="EMBL" id="VAW48783.1"/>
    </source>
</evidence>
<reference evidence="2" key="1">
    <citation type="submission" date="2018-06" db="EMBL/GenBank/DDBJ databases">
        <authorList>
            <person name="Zhirakovskaya E."/>
        </authorList>
    </citation>
    <scope>NUCLEOTIDE SEQUENCE</scope>
</reference>
<name>A0A3B0W8V0_9ZZZZ</name>
<feature type="domain" description="Tlde1" evidence="1">
    <location>
        <begin position="23"/>
        <end position="140"/>
    </location>
</feature>
<dbReference type="AlphaFoldDB" id="A0A3B0W8V0"/>
<protein>
    <recommendedName>
        <fullName evidence="1">Tlde1 domain-containing protein</fullName>
    </recommendedName>
</protein>
<accession>A0A3B0W8V0</accession>
<gene>
    <name evidence="2" type="ORF">MNBD_GAMMA04-702</name>
</gene>
<dbReference type="InterPro" id="IPR021225">
    <property type="entry name" value="Tlde1_dom"/>
</dbReference>
<sequence>MIDCTFELNGKPMSIFKCGATSFPAFSGLGKHVNKRISACIPNQGPIPSGTYYIIDRQSGGLLGPLRDLFTDRDTWFALYAIDEKIDDETFCNNVKRGLFRLHPKGPFGRSEGCVVINKKSDFLFLRTILKNTSKSLIPDTELESYGRLVVK</sequence>
<evidence type="ECO:0000259" key="1">
    <source>
        <dbReference type="Pfam" id="PF10908"/>
    </source>
</evidence>
<dbReference type="EMBL" id="UOFB01000288">
    <property type="protein sequence ID" value="VAW48783.1"/>
    <property type="molecule type" value="Genomic_DNA"/>
</dbReference>